<dbReference type="NCBIfam" id="TIGR01145">
    <property type="entry name" value="ATP_synt_delta"/>
    <property type="match status" value="1"/>
</dbReference>
<protein>
    <recommendedName>
        <fullName evidence="8">ATP synthase subunit delta</fullName>
    </recommendedName>
    <alternativeName>
        <fullName evidence="8">ATP synthase F(1) sector subunit delta</fullName>
    </alternativeName>
    <alternativeName>
        <fullName evidence="8">F-type ATPase subunit delta</fullName>
        <shortName evidence="8">F-ATPase subunit delta</shortName>
    </alternativeName>
</protein>
<keyword evidence="8" id="KW-1003">Cell membrane</keyword>
<dbReference type="Gene3D" id="1.10.520.20">
    <property type="entry name" value="N-terminal domain of the delta subunit of the F1F0-ATP synthase"/>
    <property type="match status" value="1"/>
</dbReference>
<dbReference type="KEGG" id="metu:GNH96_02410"/>
<keyword evidence="7 8" id="KW-0066">ATP synthesis</keyword>
<reference evidence="10" key="1">
    <citation type="submission" date="2019-12" db="EMBL/GenBank/DDBJ databases">
        <authorList>
            <person name="Awala S.I."/>
            <person name="Rhee S.K."/>
        </authorList>
    </citation>
    <scope>NUCLEOTIDE SEQUENCE [LARGE SCALE GENOMIC DNA]</scope>
    <source>
        <strain evidence="10">IM1</strain>
    </source>
</reference>
<keyword evidence="2 8" id="KW-0813">Transport</keyword>
<keyword evidence="10" id="KW-1185">Reference proteome</keyword>
<dbReference type="EMBL" id="CP046565">
    <property type="protein sequence ID" value="QJD28930.1"/>
    <property type="molecule type" value="Genomic_DNA"/>
</dbReference>
<keyword evidence="3 8" id="KW-0375">Hydrogen ion transport</keyword>
<evidence type="ECO:0000313" key="10">
    <source>
        <dbReference type="Proteomes" id="UP000503004"/>
    </source>
</evidence>
<name>A0A858Q508_9GAMM</name>
<dbReference type="Proteomes" id="UP000503004">
    <property type="component" value="Chromosome"/>
</dbReference>
<sequence>MSELTTLARPYAVAVFKAAKEAGKMQEWADMLEFLKQVMADPLIERAASDPKVGKDKFVANFLDLCKGHLTPDGENFVRLLANNGRLGLVGTIADMFAEFRAEEEGYVDVDVITAYPLEESEETNLNALVEKWMSRKGRLHVTVDESLIAGVILRASGRVVDASIRGQLQRLAKRLSN</sequence>
<dbReference type="NCBIfam" id="NF004402">
    <property type="entry name" value="PRK05758.2-2"/>
    <property type="match status" value="1"/>
</dbReference>
<dbReference type="InterPro" id="IPR000711">
    <property type="entry name" value="ATPase_OSCP/dsu"/>
</dbReference>
<evidence type="ECO:0000256" key="3">
    <source>
        <dbReference type="ARBA" id="ARBA00022781"/>
    </source>
</evidence>
<dbReference type="RefSeq" id="WP_169601947.1">
    <property type="nucleotide sequence ID" value="NZ_CP046565.1"/>
</dbReference>
<evidence type="ECO:0000256" key="8">
    <source>
        <dbReference type="HAMAP-Rule" id="MF_01416"/>
    </source>
</evidence>
<keyword evidence="4 8" id="KW-0406">Ion transport</keyword>
<dbReference type="Pfam" id="PF00213">
    <property type="entry name" value="OSCP"/>
    <property type="match status" value="1"/>
</dbReference>
<accession>A0A858Q508</accession>
<evidence type="ECO:0000256" key="5">
    <source>
        <dbReference type="ARBA" id="ARBA00023136"/>
    </source>
</evidence>
<gene>
    <name evidence="8" type="primary">atpH</name>
    <name evidence="9" type="ORF">GNH96_02410</name>
</gene>
<keyword evidence="6 8" id="KW-0139">CF(1)</keyword>
<dbReference type="PRINTS" id="PR00125">
    <property type="entry name" value="ATPASEDELTA"/>
</dbReference>
<evidence type="ECO:0000313" key="9">
    <source>
        <dbReference type="EMBL" id="QJD28930.1"/>
    </source>
</evidence>
<dbReference type="GO" id="GO:0005886">
    <property type="term" value="C:plasma membrane"/>
    <property type="evidence" value="ECO:0007669"/>
    <property type="project" value="UniProtKB-SubCell"/>
</dbReference>
<dbReference type="PANTHER" id="PTHR11910">
    <property type="entry name" value="ATP SYNTHASE DELTA CHAIN"/>
    <property type="match status" value="1"/>
</dbReference>
<proteinExistence type="inferred from homology"/>
<dbReference type="InterPro" id="IPR026015">
    <property type="entry name" value="ATP_synth_OSCP/delta_N_sf"/>
</dbReference>
<comment type="function">
    <text evidence="8">This protein is part of the stalk that links CF(0) to CF(1). It either transmits conformational changes from CF(0) to CF(1) or is implicated in proton conduction.</text>
</comment>
<keyword evidence="5 8" id="KW-0472">Membrane</keyword>
<comment type="subcellular location">
    <subcellularLocation>
        <location evidence="8">Cell membrane</location>
        <topology evidence="8">Peripheral membrane protein</topology>
    </subcellularLocation>
    <subcellularLocation>
        <location evidence="1">Membrane</location>
    </subcellularLocation>
</comment>
<dbReference type="AlphaFoldDB" id="A0A858Q508"/>
<comment type="similarity">
    <text evidence="8">Belongs to the ATPase delta chain family.</text>
</comment>
<evidence type="ECO:0000256" key="7">
    <source>
        <dbReference type="ARBA" id="ARBA00023310"/>
    </source>
</evidence>
<evidence type="ECO:0000256" key="4">
    <source>
        <dbReference type="ARBA" id="ARBA00023065"/>
    </source>
</evidence>
<dbReference type="GO" id="GO:0046933">
    <property type="term" value="F:proton-transporting ATP synthase activity, rotational mechanism"/>
    <property type="evidence" value="ECO:0007669"/>
    <property type="project" value="UniProtKB-UniRule"/>
</dbReference>
<evidence type="ECO:0000256" key="6">
    <source>
        <dbReference type="ARBA" id="ARBA00023196"/>
    </source>
</evidence>
<dbReference type="SUPFAM" id="SSF47928">
    <property type="entry name" value="N-terminal domain of the delta subunit of the F1F0-ATP synthase"/>
    <property type="match status" value="1"/>
</dbReference>
<comment type="function">
    <text evidence="8">F(1)F(0) ATP synthase produces ATP from ADP in the presence of a proton or sodium gradient. F-type ATPases consist of two structural domains, F(1) containing the extramembraneous catalytic core and F(0) containing the membrane proton channel, linked together by a central stalk and a peripheral stalk. During catalysis, ATP synthesis in the catalytic domain of F(1) is coupled via a rotary mechanism of the central stalk subunits to proton translocation.</text>
</comment>
<evidence type="ECO:0000256" key="1">
    <source>
        <dbReference type="ARBA" id="ARBA00004370"/>
    </source>
</evidence>
<dbReference type="HAMAP" id="MF_01416">
    <property type="entry name" value="ATP_synth_delta_bact"/>
    <property type="match status" value="1"/>
</dbReference>
<evidence type="ECO:0000256" key="2">
    <source>
        <dbReference type="ARBA" id="ARBA00022448"/>
    </source>
</evidence>
<organism evidence="9 10">
    <name type="scientific">Methylococcus geothermalis</name>
    <dbReference type="NCBI Taxonomy" id="2681310"/>
    <lineage>
        <taxon>Bacteria</taxon>
        <taxon>Pseudomonadati</taxon>
        <taxon>Pseudomonadota</taxon>
        <taxon>Gammaproteobacteria</taxon>
        <taxon>Methylococcales</taxon>
        <taxon>Methylococcaceae</taxon>
        <taxon>Methylococcus</taxon>
    </lineage>
</organism>
<dbReference type="GO" id="GO:0045259">
    <property type="term" value="C:proton-transporting ATP synthase complex"/>
    <property type="evidence" value="ECO:0007669"/>
    <property type="project" value="UniProtKB-KW"/>
</dbReference>